<sequence length="106" mass="12665">MDEARLRRKRVWKANELHASNFLDSADYSTHTTKILPAYRRRDTRQMTKEGRSKRLNRRKRAYSHDNRARTDSDVDPFRRSVRAVTAARLKSLTAWPYVKIYDDPK</sequence>
<dbReference type="AlphaFoldDB" id="A0A4C1TVX9"/>
<evidence type="ECO:0000313" key="2">
    <source>
        <dbReference type="EMBL" id="GBP18203.1"/>
    </source>
</evidence>
<organism evidence="2 3">
    <name type="scientific">Eumeta variegata</name>
    <name type="common">Bagworm moth</name>
    <name type="synonym">Eumeta japonica</name>
    <dbReference type="NCBI Taxonomy" id="151549"/>
    <lineage>
        <taxon>Eukaryota</taxon>
        <taxon>Metazoa</taxon>
        <taxon>Ecdysozoa</taxon>
        <taxon>Arthropoda</taxon>
        <taxon>Hexapoda</taxon>
        <taxon>Insecta</taxon>
        <taxon>Pterygota</taxon>
        <taxon>Neoptera</taxon>
        <taxon>Endopterygota</taxon>
        <taxon>Lepidoptera</taxon>
        <taxon>Glossata</taxon>
        <taxon>Ditrysia</taxon>
        <taxon>Tineoidea</taxon>
        <taxon>Psychidae</taxon>
        <taxon>Oiketicinae</taxon>
        <taxon>Eumeta</taxon>
    </lineage>
</organism>
<evidence type="ECO:0000256" key="1">
    <source>
        <dbReference type="SAM" id="MobiDB-lite"/>
    </source>
</evidence>
<evidence type="ECO:0000313" key="3">
    <source>
        <dbReference type="Proteomes" id="UP000299102"/>
    </source>
</evidence>
<name>A0A4C1TVX9_EUMVA</name>
<comment type="caution">
    <text evidence="2">The sequence shown here is derived from an EMBL/GenBank/DDBJ whole genome shotgun (WGS) entry which is preliminary data.</text>
</comment>
<feature type="compositionally biased region" description="Basic and acidic residues" evidence="1">
    <location>
        <begin position="40"/>
        <end position="53"/>
    </location>
</feature>
<feature type="compositionally biased region" description="Basic and acidic residues" evidence="1">
    <location>
        <begin position="63"/>
        <end position="74"/>
    </location>
</feature>
<protein>
    <submittedName>
        <fullName evidence="2">Uncharacterized protein</fullName>
    </submittedName>
</protein>
<keyword evidence="3" id="KW-1185">Reference proteome</keyword>
<gene>
    <name evidence="2" type="ORF">EVAR_9045_1</name>
</gene>
<accession>A0A4C1TVX9</accession>
<dbReference type="EMBL" id="BGZK01000094">
    <property type="protein sequence ID" value="GBP18203.1"/>
    <property type="molecule type" value="Genomic_DNA"/>
</dbReference>
<proteinExistence type="predicted"/>
<dbReference type="Proteomes" id="UP000299102">
    <property type="component" value="Unassembled WGS sequence"/>
</dbReference>
<feature type="region of interest" description="Disordered" evidence="1">
    <location>
        <begin position="39"/>
        <end position="74"/>
    </location>
</feature>
<reference evidence="2 3" key="1">
    <citation type="journal article" date="2019" name="Commun. Biol.">
        <title>The bagworm genome reveals a unique fibroin gene that provides high tensile strength.</title>
        <authorList>
            <person name="Kono N."/>
            <person name="Nakamura H."/>
            <person name="Ohtoshi R."/>
            <person name="Tomita M."/>
            <person name="Numata K."/>
            <person name="Arakawa K."/>
        </authorList>
    </citation>
    <scope>NUCLEOTIDE SEQUENCE [LARGE SCALE GENOMIC DNA]</scope>
</reference>